<evidence type="ECO:0000313" key="11">
    <source>
        <dbReference type="Proteomes" id="UP000242146"/>
    </source>
</evidence>
<dbReference type="Pfam" id="PF06703">
    <property type="entry name" value="SPC25"/>
    <property type="match status" value="1"/>
</dbReference>
<feature type="transmembrane region" description="Helical" evidence="9">
    <location>
        <begin position="57"/>
        <end position="75"/>
    </location>
</feature>
<dbReference type="Proteomes" id="UP000242146">
    <property type="component" value="Unassembled WGS sequence"/>
</dbReference>
<dbReference type="OrthoDB" id="29558at2759"/>
<accession>A0A1X2GSG8</accession>
<reference evidence="10 11" key="1">
    <citation type="submission" date="2016-07" db="EMBL/GenBank/DDBJ databases">
        <title>Pervasive Adenine N6-methylation of Active Genes in Fungi.</title>
        <authorList>
            <consortium name="DOE Joint Genome Institute"/>
            <person name="Mondo S.J."/>
            <person name="Dannebaum R.O."/>
            <person name="Kuo R.C."/>
            <person name="Labutti K."/>
            <person name="Haridas S."/>
            <person name="Kuo A."/>
            <person name="Salamov A."/>
            <person name="Ahrendt S.R."/>
            <person name="Lipzen A."/>
            <person name="Sullivan W."/>
            <person name="Andreopoulos W.B."/>
            <person name="Clum A."/>
            <person name="Lindquist E."/>
            <person name="Daum C."/>
            <person name="Ramamoorthy G.K."/>
            <person name="Gryganskyi A."/>
            <person name="Culley D."/>
            <person name="Magnuson J.K."/>
            <person name="James T.Y."/>
            <person name="O'Malley M.A."/>
            <person name="Stajich J.E."/>
            <person name="Spatafora J.W."/>
            <person name="Visel A."/>
            <person name="Grigoriev I.V."/>
        </authorList>
    </citation>
    <scope>NUCLEOTIDE SEQUENCE [LARGE SCALE GENOMIC DNA]</scope>
    <source>
        <strain evidence="10 11">NRRL 3301</strain>
    </source>
</reference>
<evidence type="ECO:0000256" key="2">
    <source>
        <dbReference type="ARBA" id="ARBA00007324"/>
    </source>
</evidence>
<organism evidence="10 11">
    <name type="scientific">Hesseltinella vesiculosa</name>
    <dbReference type="NCBI Taxonomy" id="101127"/>
    <lineage>
        <taxon>Eukaryota</taxon>
        <taxon>Fungi</taxon>
        <taxon>Fungi incertae sedis</taxon>
        <taxon>Mucoromycota</taxon>
        <taxon>Mucoromycotina</taxon>
        <taxon>Mucoromycetes</taxon>
        <taxon>Mucorales</taxon>
        <taxon>Cunninghamellaceae</taxon>
        <taxon>Hesseltinella</taxon>
    </lineage>
</organism>
<evidence type="ECO:0000256" key="6">
    <source>
        <dbReference type="ARBA" id="ARBA00022989"/>
    </source>
</evidence>
<protein>
    <recommendedName>
        <fullName evidence="3">Signal peptidase complex subunit 2</fullName>
    </recommendedName>
</protein>
<dbReference type="InterPro" id="IPR009582">
    <property type="entry name" value="Spc2/SPCS2"/>
</dbReference>
<keyword evidence="7 9" id="KW-0472">Membrane</keyword>
<dbReference type="GO" id="GO:0005787">
    <property type="term" value="C:signal peptidase complex"/>
    <property type="evidence" value="ECO:0007669"/>
    <property type="project" value="InterPro"/>
</dbReference>
<dbReference type="GO" id="GO:0006465">
    <property type="term" value="P:signal peptide processing"/>
    <property type="evidence" value="ECO:0007669"/>
    <property type="project" value="InterPro"/>
</dbReference>
<evidence type="ECO:0000256" key="3">
    <source>
        <dbReference type="ARBA" id="ARBA00017057"/>
    </source>
</evidence>
<gene>
    <name evidence="10" type="ORF">DM01DRAFT_1281913</name>
</gene>
<evidence type="ECO:0000256" key="4">
    <source>
        <dbReference type="ARBA" id="ARBA00022692"/>
    </source>
</evidence>
<comment type="subcellular location">
    <subcellularLocation>
        <location evidence="1">Endoplasmic reticulum membrane</location>
        <topology evidence="1">Multi-pass membrane protein</topology>
    </subcellularLocation>
</comment>
<evidence type="ECO:0000256" key="7">
    <source>
        <dbReference type="ARBA" id="ARBA00023136"/>
    </source>
</evidence>
<dbReference type="PANTHER" id="PTHR13085:SF0">
    <property type="entry name" value="SIGNAL PEPTIDASE COMPLEX SUBUNIT 2"/>
    <property type="match status" value="1"/>
</dbReference>
<dbReference type="PANTHER" id="PTHR13085">
    <property type="entry name" value="MICROSOMAL SIGNAL PEPTIDASE 25 KDA SUBUNIT"/>
    <property type="match status" value="1"/>
</dbReference>
<sequence>MIDELINKKTQTESSEGDEEIKVTNVYDGTEVKHALDDELAKYLVAKGYPQNDQHTHVKLVLGYLSCFIAAGQFLYERKHGFDNIKYGTLGCVLFFWVLQGASWLYTQVIEKNEVFVTLFYANKIHTGSFAISSIMKKNASDYQLETLYTNELTAKSSRSKKSTSITEFFAEDGTLDTNAFHRYIDVIVDGALAHLHQE</sequence>
<evidence type="ECO:0000256" key="8">
    <source>
        <dbReference type="ARBA" id="ARBA00045608"/>
    </source>
</evidence>
<keyword evidence="4 9" id="KW-0812">Transmembrane</keyword>
<dbReference type="STRING" id="101127.A0A1X2GSG8"/>
<keyword evidence="6 9" id="KW-1133">Transmembrane helix</keyword>
<keyword evidence="11" id="KW-1185">Reference proteome</keyword>
<keyword evidence="5" id="KW-0256">Endoplasmic reticulum</keyword>
<evidence type="ECO:0000256" key="9">
    <source>
        <dbReference type="SAM" id="Phobius"/>
    </source>
</evidence>
<dbReference type="GO" id="GO:0045047">
    <property type="term" value="P:protein targeting to ER"/>
    <property type="evidence" value="ECO:0007669"/>
    <property type="project" value="TreeGrafter"/>
</dbReference>
<evidence type="ECO:0000313" key="10">
    <source>
        <dbReference type="EMBL" id="ORX60412.1"/>
    </source>
</evidence>
<name>A0A1X2GSG8_9FUNG</name>
<dbReference type="AlphaFoldDB" id="A0A1X2GSG8"/>
<comment type="similarity">
    <text evidence="2">Belongs to the SPCS2 family.</text>
</comment>
<comment type="caution">
    <text evidence="10">The sequence shown here is derived from an EMBL/GenBank/DDBJ whole genome shotgun (WGS) entry which is preliminary data.</text>
</comment>
<feature type="transmembrane region" description="Helical" evidence="9">
    <location>
        <begin position="87"/>
        <end position="106"/>
    </location>
</feature>
<dbReference type="EMBL" id="MCGT01000004">
    <property type="protein sequence ID" value="ORX60412.1"/>
    <property type="molecule type" value="Genomic_DNA"/>
</dbReference>
<evidence type="ECO:0000256" key="1">
    <source>
        <dbReference type="ARBA" id="ARBA00004477"/>
    </source>
</evidence>
<evidence type="ECO:0000256" key="5">
    <source>
        <dbReference type="ARBA" id="ARBA00022824"/>
    </source>
</evidence>
<comment type="function">
    <text evidence="8">Component of the signal peptidase complex (SPC) which catalyzes the cleavage of N-terminal signal sequences from nascent proteins as they are translocated into the lumen of the endoplasmic reticulum. Enhances the enzymatic activity of SPC and facilitates the interactions between different components of the translocation site.</text>
</comment>
<proteinExistence type="inferred from homology"/>